<dbReference type="RefSeq" id="WP_091333656.1">
    <property type="nucleotide sequence ID" value="NZ_FNOW01000020.1"/>
</dbReference>
<dbReference type="AlphaFoldDB" id="A0A1H3FUA6"/>
<evidence type="ECO:0000313" key="3">
    <source>
        <dbReference type="Proteomes" id="UP000198672"/>
    </source>
</evidence>
<dbReference type="PANTHER" id="PTHR33371">
    <property type="entry name" value="INTERMEMBRANE PHOSPHOLIPID TRANSPORT SYSTEM BINDING PROTEIN MLAD-RELATED"/>
    <property type="match status" value="1"/>
</dbReference>
<name>A0A1H3FUA6_ALLWA</name>
<dbReference type="EMBL" id="FNOW01000020">
    <property type="protein sequence ID" value="SDX93719.1"/>
    <property type="molecule type" value="Genomic_DNA"/>
</dbReference>
<evidence type="ECO:0000256" key="1">
    <source>
        <dbReference type="SAM" id="Phobius"/>
    </source>
</evidence>
<reference evidence="3" key="1">
    <citation type="submission" date="2016-10" db="EMBL/GenBank/DDBJ databases">
        <authorList>
            <person name="Varghese N."/>
            <person name="Submissions S."/>
        </authorList>
    </citation>
    <scope>NUCLEOTIDE SEQUENCE [LARGE SCALE GENOMIC DNA]</scope>
    <source>
        <strain evidence="3">DSM 173</strain>
    </source>
</reference>
<evidence type="ECO:0000313" key="2">
    <source>
        <dbReference type="EMBL" id="SDX93719.1"/>
    </source>
</evidence>
<dbReference type="Proteomes" id="UP000198672">
    <property type="component" value="Unassembled WGS sequence"/>
</dbReference>
<proteinExistence type="predicted"/>
<dbReference type="InterPro" id="IPR052336">
    <property type="entry name" value="MlaD_Phospholipid_Transporter"/>
</dbReference>
<keyword evidence="3" id="KW-1185">Reference proteome</keyword>
<protein>
    <submittedName>
        <fullName evidence="2">Phospholipid/cholesterol/gamma-HCH transport system substrate-binding protein</fullName>
    </submittedName>
</protein>
<keyword evidence="1" id="KW-0812">Transmembrane</keyword>
<dbReference type="OrthoDB" id="6193911at2"/>
<keyword evidence="1" id="KW-0472">Membrane</keyword>
<sequence>MSRLERFYTPPEIGAPGRRRGRVMRRDLLLSALFVLGMLALVLGVLSLILPGFGQRTYWLEANFLHAKGLEVGTPVMQQGYVIGLVEQIEPIFSPNLNLNTPPAPRPAHCQPRADGELPPTIFRARLRLLGDWPIPADSHAQIGATGPLQPDAVKILPGRSATRLESGACLMTLDREADVIDHLLTLTDQLSHVTLLITRLVDETLAPALQRIANQIATLERLLGTGTDSSGAAPDADVDAAAAGLAGTFRSLRDYLAELEAAINPDEIRRIVTAIASGSTQLAALSTMLNQRAATVEQIVQHLAAITANLEHTLRENRPPLQQSLADSQYVLQELAASIGPILSNLEETTRQLSDLARELRQEPRTLFRRHEHEARPPWFDQD</sequence>
<organism evidence="2 3">
    <name type="scientific">Allochromatium warmingii</name>
    <name type="common">Chromatium warmingii</name>
    <dbReference type="NCBI Taxonomy" id="61595"/>
    <lineage>
        <taxon>Bacteria</taxon>
        <taxon>Pseudomonadati</taxon>
        <taxon>Pseudomonadota</taxon>
        <taxon>Gammaproteobacteria</taxon>
        <taxon>Chromatiales</taxon>
        <taxon>Chromatiaceae</taxon>
        <taxon>Allochromatium</taxon>
    </lineage>
</organism>
<gene>
    <name evidence="2" type="ORF">SAMN05421644_12050</name>
</gene>
<feature type="transmembrane region" description="Helical" evidence="1">
    <location>
        <begin position="28"/>
        <end position="50"/>
    </location>
</feature>
<dbReference type="STRING" id="61595.SAMN05421644_12050"/>
<keyword evidence="1" id="KW-1133">Transmembrane helix</keyword>
<dbReference type="PANTHER" id="PTHR33371:SF4">
    <property type="entry name" value="INTERMEMBRANE PHOSPHOLIPID TRANSPORT SYSTEM BINDING PROTEIN MLAD"/>
    <property type="match status" value="1"/>
</dbReference>
<accession>A0A1H3FUA6</accession>